<evidence type="ECO:0000259" key="6">
    <source>
        <dbReference type="PROSITE" id="PS50926"/>
    </source>
</evidence>
<dbReference type="Proteomes" id="UP001224428">
    <property type="component" value="Unassembled WGS sequence"/>
</dbReference>
<dbReference type="GO" id="GO:0008173">
    <property type="term" value="F:RNA methyltransferase activity"/>
    <property type="evidence" value="ECO:0007669"/>
    <property type="project" value="InterPro"/>
</dbReference>
<dbReference type="PROSITE" id="PS51687">
    <property type="entry name" value="SAM_MT_RNA_M5U"/>
    <property type="match status" value="1"/>
</dbReference>
<dbReference type="PROSITE" id="PS50926">
    <property type="entry name" value="TRAM"/>
    <property type="match status" value="1"/>
</dbReference>
<dbReference type="EC" id="2.1.1.190" evidence="7"/>
<feature type="binding site" evidence="4">
    <location>
        <position position="284"/>
    </location>
    <ligand>
        <name>S-adenosyl-L-methionine</name>
        <dbReference type="ChEBI" id="CHEBI:59789"/>
    </ligand>
</feature>
<dbReference type="GO" id="GO:0006396">
    <property type="term" value="P:RNA processing"/>
    <property type="evidence" value="ECO:0007669"/>
    <property type="project" value="InterPro"/>
</dbReference>
<dbReference type="Gene3D" id="3.40.50.150">
    <property type="entry name" value="Vaccinia Virus protein VP39"/>
    <property type="match status" value="1"/>
</dbReference>
<feature type="active site" evidence="5">
    <location>
        <position position="374"/>
    </location>
</feature>
<dbReference type="Gene3D" id="2.40.50.1070">
    <property type="match status" value="1"/>
</dbReference>
<dbReference type="GO" id="GO:0032259">
    <property type="term" value="P:methylation"/>
    <property type="evidence" value="ECO:0007669"/>
    <property type="project" value="UniProtKB-KW"/>
</dbReference>
<dbReference type="AlphaFoldDB" id="A0AAJ1PTY8"/>
<dbReference type="NCBIfam" id="TIGR00479">
    <property type="entry name" value="rumA"/>
    <property type="match status" value="1"/>
</dbReference>
<organism evidence="7 8">
    <name type="scientific">Mycoplasma phocimorsus</name>
    <dbReference type="NCBI Taxonomy" id="3045839"/>
    <lineage>
        <taxon>Bacteria</taxon>
        <taxon>Bacillati</taxon>
        <taxon>Mycoplasmatota</taxon>
        <taxon>Mollicutes</taxon>
        <taxon>Mycoplasmataceae</taxon>
        <taxon>Mycoplasma</taxon>
    </lineage>
</organism>
<comment type="caution">
    <text evidence="7">The sequence shown here is derived from an EMBL/GenBank/DDBJ whole genome shotgun (WGS) entry which is preliminary data.</text>
</comment>
<evidence type="ECO:0000313" key="7">
    <source>
        <dbReference type="EMBL" id="MDJ1645815.1"/>
    </source>
</evidence>
<protein>
    <submittedName>
        <fullName evidence="7">23S rRNA (Uracil(1939)-C(5))-methyltransferase RlmD</fullName>
        <ecNumber evidence="7">2.1.1.190</ecNumber>
    </submittedName>
</protein>
<feature type="binding site" evidence="4">
    <location>
        <position position="347"/>
    </location>
    <ligand>
        <name>S-adenosyl-L-methionine</name>
        <dbReference type="ChEBI" id="CHEBI:59789"/>
    </ligand>
</feature>
<name>A0AAJ1PTY8_9MOLU</name>
<dbReference type="InterPro" id="IPR012340">
    <property type="entry name" value="NA-bd_OB-fold"/>
</dbReference>
<dbReference type="EMBL" id="JASDDP010000016">
    <property type="protein sequence ID" value="MDJ1645815.1"/>
    <property type="molecule type" value="Genomic_DNA"/>
</dbReference>
<evidence type="ECO:0000313" key="8">
    <source>
        <dbReference type="Proteomes" id="UP001224428"/>
    </source>
</evidence>
<gene>
    <name evidence="7" type="primary">rlmD</name>
    <name evidence="7" type="ORF">QLQ80_01770</name>
</gene>
<dbReference type="Gene3D" id="2.40.50.140">
    <property type="entry name" value="Nucleic acid-binding proteins"/>
    <property type="match status" value="1"/>
</dbReference>
<dbReference type="CDD" id="cd02440">
    <property type="entry name" value="AdoMet_MTases"/>
    <property type="match status" value="1"/>
</dbReference>
<dbReference type="InterPro" id="IPR025714">
    <property type="entry name" value="Methyltranfer_dom"/>
</dbReference>
<keyword evidence="2 4" id="KW-0808">Transferase</keyword>
<feature type="active site" description="Nucleophile" evidence="4">
    <location>
        <position position="374"/>
    </location>
</feature>
<evidence type="ECO:0000256" key="1">
    <source>
        <dbReference type="ARBA" id="ARBA00022603"/>
    </source>
</evidence>
<feature type="binding site" evidence="4">
    <location>
        <position position="303"/>
    </location>
    <ligand>
        <name>S-adenosyl-L-methionine</name>
        <dbReference type="ChEBI" id="CHEBI:59789"/>
    </ligand>
</feature>
<dbReference type="SUPFAM" id="SSF50249">
    <property type="entry name" value="Nucleic acid-binding proteins"/>
    <property type="match status" value="1"/>
</dbReference>
<dbReference type="PROSITE" id="PS01230">
    <property type="entry name" value="TRMA_1"/>
    <property type="match status" value="1"/>
</dbReference>
<accession>A0AAJ1PTY8</accession>
<dbReference type="PANTHER" id="PTHR11061">
    <property type="entry name" value="RNA M5U METHYLTRANSFERASE"/>
    <property type="match status" value="1"/>
</dbReference>
<dbReference type="InterPro" id="IPR029063">
    <property type="entry name" value="SAM-dependent_MTases_sf"/>
</dbReference>
<keyword evidence="1 4" id="KW-0489">Methyltransferase</keyword>
<feature type="binding site" evidence="4">
    <location>
        <position position="255"/>
    </location>
    <ligand>
        <name>S-adenosyl-L-methionine</name>
        <dbReference type="ChEBI" id="CHEBI:59789"/>
    </ligand>
</feature>
<dbReference type="RefSeq" id="WP_283827253.1">
    <property type="nucleotide sequence ID" value="NZ_JASDDP010000016.1"/>
</dbReference>
<feature type="domain" description="TRAM" evidence="6">
    <location>
        <begin position="1"/>
        <end position="55"/>
    </location>
</feature>
<dbReference type="InterPro" id="IPR030390">
    <property type="entry name" value="MeTrfase_TrmA_AS"/>
</dbReference>
<evidence type="ECO:0000256" key="5">
    <source>
        <dbReference type="PROSITE-ProRule" id="PRU10015"/>
    </source>
</evidence>
<reference evidence="7" key="1">
    <citation type="submission" date="2023-05" db="EMBL/GenBank/DDBJ databases">
        <title>Mycoplasma phocimorsus sp. nov., isolated from Scandinavian patients with seal finger or septic arthritis after contact with seals.</title>
        <authorList>
            <person name="Skafte-Holm A."/>
            <person name="Pedersen T.R."/>
            <person name="Froelund M."/>
            <person name="Stegger M."/>
            <person name="Qvortrup K."/>
            <person name="Michaels D.L."/>
            <person name="Brown D.R."/>
            <person name="Jensen J.S."/>
        </authorList>
    </citation>
    <scope>NUCLEOTIDE SEQUENCE</scope>
    <source>
        <strain evidence="7">M5725</strain>
    </source>
</reference>
<evidence type="ECO:0000256" key="4">
    <source>
        <dbReference type="PROSITE-ProRule" id="PRU01024"/>
    </source>
</evidence>
<dbReference type="InterPro" id="IPR010280">
    <property type="entry name" value="U5_MeTrfase_fam"/>
</dbReference>
<sequence length="416" mass="48368">MKINNLTITEQTYEGYGGARQNNKLILVENALVGENVNVFIYKKTKNIYYANVIKFNIKSPDRIIENSVLLQSGAALISNISYEKQLEFKNNYVSYLFNRNLNINPNPIIKSAKIWNYRNKITLFTKIINNKINYYLKKKNSNELILVNEFKLAYEQISNILYKIQNNKWNFNENSIISIMVRSNERQDQFQILFEIENYNKLLIKQLSEIKLLDSRIKNISYKLNEKIVNILNYGFSINIENKEFVMDVNSFFQINLLQATLIYNQIKDFIKNTNSYNIIDVFCGVGSIGIFASNNNLVGIEIVKQAIENAKINAQKNNIKNYKFIAANESNLNINFNMFDFVILDPPRAGVSAKNIQKINESSVNYIAYLSCDVRTQVRDLKLLNTYKILSVTPYDMFPQTPHIESLCFLKKIK</sequence>
<comment type="similarity">
    <text evidence="4">Belongs to the class I-like SAM-binding methyltransferase superfamily. RNA M5U methyltransferase family.</text>
</comment>
<proteinExistence type="inferred from homology"/>
<dbReference type="SUPFAM" id="SSF53335">
    <property type="entry name" value="S-adenosyl-L-methionine-dependent methyltransferases"/>
    <property type="match status" value="1"/>
</dbReference>
<evidence type="ECO:0000256" key="3">
    <source>
        <dbReference type="ARBA" id="ARBA00022691"/>
    </source>
</evidence>
<keyword evidence="3 4" id="KW-0949">S-adenosyl-L-methionine</keyword>
<evidence type="ECO:0000256" key="2">
    <source>
        <dbReference type="ARBA" id="ARBA00022679"/>
    </source>
</evidence>
<dbReference type="PANTHER" id="PTHR11061:SF30">
    <property type="entry name" value="TRNA (URACIL(54)-C(5))-METHYLTRANSFERASE"/>
    <property type="match status" value="1"/>
</dbReference>
<dbReference type="InterPro" id="IPR002792">
    <property type="entry name" value="TRAM_dom"/>
</dbReference>
<keyword evidence="8" id="KW-1185">Reference proteome</keyword>
<dbReference type="Pfam" id="PF13847">
    <property type="entry name" value="Methyltransf_31"/>
    <property type="match status" value="1"/>
</dbReference>